<evidence type="ECO:0000313" key="2">
    <source>
        <dbReference type="EMBL" id="GAA5802442.1"/>
    </source>
</evidence>
<accession>A0ABP9Y633</accession>
<name>A0ABP9Y633_9FUNG</name>
<feature type="compositionally biased region" description="Polar residues" evidence="1">
    <location>
        <begin position="1"/>
        <end position="11"/>
    </location>
</feature>
<feature type="compositionally biased region" description="Basic residues" evidence="1">
    <location>
        <begin position="46"/>
        <end position="55"/>
    </location>
</feature>
<organism evidence="2 3">
    <name type="scientific">Helicostylum pulchrum</name>
    <dbReference type="NCBI Taxonomy" id="562976"/>
    <lineage>
        <taxon>Eukaryota</taxon>
        <taxon>Fungi</taxon>
        <taxon>Fungi incertae sedis</taxon>
        <taxon>Mucoromycota</taxon>
        <taxon>Mucoromycotina</taxon>
        <taxon>Mucoromycetes</taxon>
        <taxon>Mucorales</taxon>
        <taxon>Mucorineae</taxon>
        <taxon>Mucoraceae</taxon>
        <taxon>Helicostylum</taxon>
    </lineage>
</organism>
<proteinExistence type="predicted"/>
<protein>
    <submittedName>
        <fullName evidence="2">Uncharacterized protein</fullName>
    </submittedName>
</protein>
<keyword evidence="3" id="KW-1185">Reference proteome</keyword>
<gene>
    <name evidence="2" type="ORF">HPULCUR_007907</name>
</gene>
<reference evidence="2 3" key="1">
    <citation type="submission" date="2024-04" db="EMBL/GenBank/DDBJ databases">
        <title>genome sequences of Mucor flavus KT1a and Helicostylum pulchrum KT1b strains isolation_sourced from the surface of a dry-aged beef.</title>
        <authorList>
            <person name="Toyotome T."/>
            <person name="Hosono M."/>
            <person name="Torimaru M."/>
            <person name="Fukuda K."/>
            <person name="Mikami N."/>
        </authorList>
    </citation>
    <scope>NUCLEOTIDE SEQUENCE [LARGE SCALE GENOMIC DNA]</scope>
    <source>
        <strain evidence="2 3">KT1b</strain>
    </source>
</reference>
<evidence type="ECO:0000256" key="1">
    <source>
        <dbReference type="SAM" id="MobiDB-lite"/>
    </source>
</evidence>
<feature type="region of interest" description="Disordered" evidence="1">
    <location>
        <begin position="1"/>
        <end position="59"/>
    </location>
</feature>
<dbReference type="Proteomes" id="UP001476247">
    <property type="component" value="Unassembled WGS sequence"/>
</dbReference>
<sequence>MSTVSIQNESLPSFEPIEQKTTQKTTQKRKRTSTTVKEDNIPPVAKKSRAKKSSRNHTAQPVTITKSIVWIGASLSQDDGSFGAFSVYYGIDDTRNSTEKVTIKETQGLDYIYTMGVIHVLDTCKDDTTALVIYTGSKILETFEQDTSCEIYNELRQKIEKRKGSTSINCKVDASQEEYKNAHNLSTEKLLEDNMVIDEEKAAEYLQITETETKALILTSRVETTEFKKVEVETTIEKVACSSSSTTTTVVEPTTASWASTLSLSNLLEVLKAPFSRKNKQK</sequence>
<evidence type="ECO:0000313" key="3">
    <source>
        <dbReference type="Proteomes" id="UP001476247"/>
    </source>
</evidence>
<dbReference type="EMBL" id="BAABUJ010000023">
    <property type="protein sequence ID" value="GAA5802442.1"/>
    <property type="molecule type" value="Genomic_DNA"/>
</dbReference>
<comment type="caution">
    <text evidence="2">The sequence shown here is derived from an EMBL/GenBank/DDBJ whole genome shotgun (WGS) entry which is preliminary data.</text>
</comment>